<feature type="transmembrane region" description="Helical" evidence="1">
    <location>
        <begin position="379"/>
        <end position="397"/>
    </location>
</feature>
<evidence type="ECO:0008006" key="4">
    <source>
        <dbReference type="Google" id="ProtNLM"/>
    </source>
</evidence>
<feature type="transmembrane region" description="Helical" evidence="1">
    <location>
        <begin position="409"/>
        <end position="429"/>
    </location>
</feature>
<keyword evidence="1" id="KW-1133">Transmembrane helix</keyword>
<feature type="transmembrane region" description="Helical" evidence="1">
    <location>
        <begin position="286"/>
        <end position="307"/>
    </location>
</feature>
<reference evidence="2" key="1">
    <citation type="submission" date="2021-01" db="EMBL/GenBank/DDBJ databases">
        <authorList>
            <consortium name="Genoscope - CEA"/>
            <person name="William W."/>
        </authorList>
    </citation>
    <scope>NUCLEOTIDE SEQUENCE</scope>
</reference>
<evidence type="ECO:0000256" key="1">
    <source>
        <dbReference type="SAM" id="Phobius"/>
    </source>
</evidence>
<feature type="transmembrane region" description="Helical" evidence="1">
    <location>
        <begin position="133"/>
        <end position="150"/>
    </location>
</feature>
<protein>
    <recommendedName>
        <fullName evidence="4">Transmembrane protein</fullName>
    </recommendedName>
</protein>
<dbReference type="Proteomes" id="UP000688137">
    <property type="component" value="Unassembled WGS sequence"/>
</dbReference>
<dbReference type="PANTHER" id="PTHR14255">
    <property type="entry name" value="CEREBLON"/>
    <property type="match status" value="1"/>
</dbReference>
<evidence type="ECO:0000313" key="3">
    <source>
        <dbReference type="Proteomes" id="UP000688137"/>
    </source>
</evidence>
<dbReference type="AlphaFoldDB" id="A0A8S1K0S2"/>
<evidence type="ECO:0000313" key="2">
    <source>
        <dbReference type="EMBL" id="CAD8048043.1"/>
    </source>
</evidence>
<keyword evidence="1" id="KW-0472">Membrane</keyword>
<dbReference type="GO" id="GO:0016567">
    <property type="term" value="P:protein ubiquitination"/>
    <property type="evidence" value="ECO:0007669"/>
    <property type="project" value="TreeGrafter"/>
</dbReference>
<name>A0A8S1K0S2_PARPR</name>
<feature type="transmembrane region" description="Helical" evidence="1">
    <location>
        <begin position="335"/>
        <end position="359"/>
    </location>
</feature>
<organism evidence="2 3">
    <name type="scientific">Paramecium primaurelia</name>
    <dbReference type="NCBI Taxonomy" id="5886"/>
    <lineage>
        <taxon>Eukaryota</taxon>
        <taxon>Sar</taxon>
        <taxon>Alveolata</taxon>
        <taxon>Ciliophora</taxon>
        <taxon>Intramacronucleata</taxon>
        <taxon>Oligohymenophorea</taxon>
        <taxon>Peniculida</taxon>
        <taxon>Parameciidae</taxon>
        <taxon>Paramecium</taxon>
    </lineage>
</organism>
<feature type="transmembrane region" description="Helical" evidence="1">
    <location>
        <begin position="237"/>
        <end position="258"/>
    </location>
</feature>
<feature type="transmembrane region" description="Helical" evidence="1">
    <location>
        <begin position="62"/>
        <end position="85"/>
    </location>
</feature>
<proteinExistence type="predicted"/>
<feature type="transmembrane region" description="Helical" evidence="1">
    <location>
        <begin position="162"/>
        <end position="184"/>
    </location>
</feature>
<keyword evidence="3" id="KW-1185">Reference proteome</keyword>
<dbReference type="PANTHER" id="PTHR14255:SF3">
    <property type="entry name" value="SULFITE EXPORTER TAUE_SAFE FAMILY PROTEIN 5-RELATED"/>
    <property type="match status" value="1"/>
</dbReference>
<keyword evidence="1" id="KW-0812">Transmembrane</keyword>
<feature type="transmembrane region" description="Helical" evidence="1">
    <location>
        <begin position="435"/>
        <end position="458"/>
    </location>
</feature>
<dbReference type="GO" id="GO:0031464">
    <property type="term" value="C:Cul4A-RING E3 ubiquitin ligase complex"/>
    <property type="evidence" value="ECO:0007669"/>
    <property type="project" value="TreeGrafter"/>
</dbReference>
<accession>A0A8S1K0S2</accession>
<dbReference type="OMA" id="PISRFFM"/>
<sequence length="487" mass="54458">MSSLLSCQNNQYSLFQGVGTINCQSSTCGQFSACNSLVLSGKPTGQVGCCREGVLYPNAVSIIVYILIIPIIGIGSLGALGGGVVKRPFLEAILNFNSSTSGDITACLMFGAQLVNQVIIFFQSHPESPERPLVNFEIGLIYALGIPISMQVGMELANYLPLLPLLTLQMLFFIIICPVLLYFAKSEQKIENNKEVNNEMQQSSIITIEQQVKGNIIEEQRMAELFKQLQEESNSRFPLLPILLAFGNFAVNELIILLRTTSYQTSPYFYPNDQNFGNKYSACEPWNFYMMILLFGVNLIITLWVLFYMRKKELLKNTVNFNMNERYYTPISRFFMIYGAGWATGFIAGFLGMAAGLTMFVTMIEFGLVAAAAGATANYGYFIICLQVFISFVVGEYQDLSLTVGYQFFFYGISAIGVLIFTNLGYYMIKKYNVGHVLFYIDFALVLLNMIGNIAWGIEQSERFSYHSLVYNPQSCTAQILSKSSVQ</sequence>
<dbReference type="EMBL" id="CAJJDM010000009">
    <property type="protein sequence ID" value="CAD8048043.1"/>
    <property type="molecule type" value="Genomic_DNA"/>
</dbReference>
<gene>
    <name evidence="2" type="ORF">PPRIM_AZ9-3.1.T0120295</name>
</gene>
<comment type="caution">
    <text evidence="2">The sequence shown here is derived from an EMBL/GenBank/DDBJ whole genome shotgun (WGS) entry which is preliminary data.</text>
</comment>